<dbReference type="AlphaFoldDB" id="A0A084VHH2"/>
<sequence length="148" mass="16591">MRSSFRPEEHMPTRSCFDFSCNPCGGEDGGGAGWTNTERKKLNRWQQPAAAGQARPEQLCWSAATRPSTNQKRAFWVPVALMRLVARRLGSTFPQEVGEAGRNLRSIDDRKNAPAEAQANPAGRVLCAQMFYIQVVPILRVPKKKYEK</sequence>
<reference evidence="2" key="2">
    <citation type="submission" date="2020-05" db="UniProtKB">
        <authorList>
            <consortium name="EnsemblMetazoa"/>
        </authorList>
    </citation>
    <scope>IDENTIFICATION</scope>
</reference>
<accession>A0A084VHH2</accession>
<evidence type="ECO:0000313" key="1">
    <source>
        <dbReference type="EMBL" id="KFB37416.1"/>
    </source>
</evidence>
<dbReference type="VEuPathDB" id="VectorBase:ASIC004548"/>
<dbReference type="EMBL" id="KE524842">
    <property type="protein sequence ID" value="KFB37416.1"/>
    <property type="molecule type" value="Genomic_DNA"/>
</dbReference>
<evidence type="ECO:0000313" key="2">
    <source>
        <dbReference type="EnsemblMetazoa" id="ASIC004548-PA"/>
    </source>
</evidence>
<dbReference type="EMBL" id="ATLV01013171">
    <property type="status" value="NOT_ANNOTATED_CDS"/>
    <property type="molecule type" value="Genomic_DNA"/>
</dbReference>
<name>A0A084VHH2_ANOSI</name>
<proteinExistence type="predicted"/>
<protein>
    <submittedName>
        <fullName evidence="1 2">Uncharacterized protein</fullName>
    </submittedName>
</protein>
<gene>
    <name evidence="1" type="ORF">ZHAS_00004548</name>
</gene>
<dbReference type="Proteomes" id="UP000030765">
    <property type="component" value="Unassembled WGS sequence"/>
</dbReference>
<organism evidence="1">
    <name type="scientific">Anopheles sinensis</name>
    <name type="common">Mosquito</name>
    <dbReference type="NCBI Taxonomy" id="74873"/>
    <lineage>
        <taxon>Eukaryota</taxon>
        <taxon>Metazoa</taxon>
        <taxon>Ecdysozoa</taxon>
        <taxon>Arthropoda</taxon>
        <taxon>Hexapoda</taxon>
        <taxon>Insecta</taxon>
        <taxon>Pterygota</taxon>
        <taxon>Neoptera</taxon>
        <taxon>Endopterygota</taxon>
        <taxon>Diptera</taxon>
        <taxon>Nematocera</taxon>
        <taxon>Culicoidea</taxon>
        <taxon>Culicidae</taxon>
        <taxon>Anophelinae</taxon>
        <taxon>Anopheles</taxon>
    </lineage>
</organism>
<reference evidence="1 3" key="1">
    <citation type="journal article" date="2014" name="BMC Genomics">
        <title>Genome sequence of Anopheles sinensis provides insight into genetics basis of mosquito competence for malaria parasites.</title>
        <authorList>
            <person name="Zhou D."/>
            <person name="Zhang D."/>
            <person name="Ding G."/>
            <person name="Shi L."/>
            <person name="Hou Q."/>
            <person name="Ye Y."/>
            <person name="Xu Y."/>
            <person name="Zhou H."/>
            <person name="Xiong C."/>
            <person name="Li S."/>
            <person name="Yu J."/>
            <person name="Hong S."/>
            <person name="Yu X."/>
            <person name="Zou P."/>
            <person name="Chen C."/>
            <person name="Chang X."/>
            <person name="Wang W."/>
            <person name="Lv Y."/>
            <person name="Sun Y."/>
            <person name="Ma L."/>
            <person name="Shen B."/>
            <person name="Zhu C."/>
        </authorList>
    </citation>
    <scope>NUCLEOTIDE SEQUENCE [LARGE SCALE GENOMIC DNA]</scope>
</reference>
<evidence type="ECO:0000313" key="3">
    <source>
        <dbReference type="Proteomes" id="UP000030765"/>
    </source>
</evidence>
<dbReference type="EnsemblMetazoa" id="ASIC004548-RA">
    <property type="protein sequence ID" value="ASIC004548-PA"/>
    <property type="gene ID" value="ASIC004548"/>
</dbReference>
<keyword evidence="3" id="KW-1185">Reference proteome</keyword>